<sequence length="104" mass="11787">MLFCPLCSSMLVVKRQPAGNELSCIMCGYLYGISKEMSKTIAMTPKKSDGFVDEDENLKFVSKCGKKCECGSEEVSFVELQTRSADEPMTIFYKCIRCKKVWKE</sequence>
<dbReference type="InterPro" id="IPR001222">
    <property type="entry name" value="Znf_TFIIS"/>
</dbReference>
<evidence type="ECO:0000256" key="4">
    <source>
        <dbReference type="PIRNR" id="PIRNR005586"/>
    </source>
</evidence>
<accession>E0S649</accession>
<keyword evidence="4 8" id="KW-0240">DNA-directed RNA polymerase</keyword>
<keyword evidence="9" id="KW-1185">Reference proteome</keyword>
<dbReference type="GO" id="GO:0003676">
    <property type="term" value="F:nucleic acid binding"/>
    <property type="evidence" value="ECO:0007669"/>
    <property type="project" value="InterPro"/>
</dbReference>
<comment type="function">
    <text evidence="4">DNA-dependent RNA polymerase catalyzes the transcription of DNA into RNA using the four ribonucleoside triphosphates as substrates.</text>
</comment>
<dbReference type="OrthoDB" id="282152at2759"/>
<gene>
    <name evidence="8" type="ORF">Eint_030400</name>
</gene>
<proteinExistence type="inferred from homology"/>
<dbReference type="SUPFAM" id="SSF57783">
    <property type="entry name" value="Zinc beta-ribbon"/>
    <property type="match status" value="1"/>
</dbReference>
<dbReference type="PROSITE" id="PS51133">
    <property type="entry name" value="ZF_TFIIS_2"/>
    <property type="match status" value="1"/>
</dbReference>
<dbReference type="GO" id="GO:0005666">
    <property type="term" value="C:RNA polymerase III complex"/>
    <property type="evidence" value="ECO:0007669"/>
    <property type="project" value="TreeGrafter"/>
</dbReference>
<keyword evidence="4" id="KW-0539">Nucleus</keyword>
<keyword evidence="2 6" id="KW-0863">Zinc-finger</keyword>
<dbReference type="Proteomes" id="UP000002313">
    <property type="component" value="Chromosome III"/>
</dbReference>
<feature type="binding site" evidence="5">
    <location>
        <position position="4"/>
    </location>
    <ligand>
        <name>Zn(2+)</name>
        <dbReference type="ChEBI" id="CHEBI:29105"/>
        <label>1</label>
    </ligand>
</feature>
<evidence type="ECO:0000256" key="5">
    <source>
        <dbReference type="PIRSR" id="PIRSR005586-1"/>
    </source>
</evidence>
<evidence type="ECO:0000256" key="2">
    <source>
        <dbReference type="ARBA" id="ARBA00022771"/>
    </source>
</evidence>
<feature type="zinc finger region" description="C4-type" evidence="6">
    <location>
        <begin position="4"/>
        <end position="27"/>
    </location>
</feature>
<dbReference type="RefSeq" id="XP_003072544.1">
    <property type="nucleotide sequence ID" value="XM_003072498.1"/>
</dbReference>
<dbReference type="SMART" id="SM00440">
    <property type="entry name" value="ZnF_C2C2"/>
    <property type="match status" value="1"/>
</dbReference>
<reference evidence="8 9" key="1">
    <citation type="journal article" date="2010" name="Nat. Commun.">
        <title>The complete sequence of the smallest known nuclear genome from the microsporidian Encephalitozoon intestinalis.</title>
        <authorList>
            <person name="Corradi N."/>
            <person name="Pombert J.-F."/>
            <person name="Farinelli L."/>
            <person name="Didier E.S."/>
            <person name="Keeling P.J."/>
        </authorList>
    </citation>
    <scope>NUCLEOTIDE SEQUENCE [LARGE SCALE GENOMIC DNA]</scope>
    <source>
        <strain evidence="8 9">ATCC 50506</strain>
    </source>
</reference>
<dbReference type="VEuPathDB" id="MicrosporidiaDB:Eint_030400"/>
<keyword evidence="3 5" id="KW-0862">Zinc</keyword>
<dbReference type="Gene3D" id="2.20.25.10">
    <property type="match status" value="1"/>
</dbReference>
<protein>
    <recommendedName>
        <fullName evidence="4">DNA-directed RNA polymerase subunit</fullName>
    </recommendedName>
</protein>
<comment type="similarity">
    <text evidence="4">Belongs to the archaeal rpoM/eukaryotic RPA12/RPB9/RPC11 RNA polymerase family.</text>
</comment>
<organism evidence="8 9">
    <name type="scientific">Encephalitozoon intestinalis (strain ATCC 50506)</name>
    <name type="common">Microsporidian parasite</name>
    <name type="synonym">Septata intestinalis</name>
    <dbReference type="NCBI Taxonomy" id="876142"/>
    <lineage>
        <taxon>Eukaryota</taxon>
        <taxon>Fungi</taxon>
        <taxon>Fungi incertae sedis</taxon>
        <taxon>Microsporidia</taxon>
        <taxon>Unikaryonidae</taxon>
        <taxon>Encephalitozoon</taxon>
    </lineage>
</organism>
<evidence type="ECO:0000259" key="7">
    <source>
        <dbReference type="PROSITE" id="PS51133"/>
    </source>
</evidence>
<feature type="binding site" evidence="5">
    <location>
        <position position="70"/>
    </location>
    <ligand>
        <name>Zn(2+)</name>
        <dbReference type="ChEBI" id="CHEBI:29105"/>
        <label>2</label>
    </ligand>
</feature>
<dbReference type="PANTHER" id="PTHR11239">
    <property type="entry name" value="DNA-DIRECTED RNA POLYMERASE"/>
    <property type="match status" value="1"/>
</dbReference>
<feature type="binding site" evidence="5">
    <location>
        <position position="27"/>
    </location>
    <ligand>
        <name>Zn(2+)</name>
        <dbReference type="ChEBI" id="CHEBI:29105"/>
        <label>1</label>
    </ligand>
</feature>
<keyword evidence="4" id="KW-0804">Transcription</keyword>
<name>E0S649_ENCIT</name>
<dbReference type="GO" id="GO:0008270">
    <property type="term" value="F:zinc ion binding"/>
    <property type="evidence" value="ECO:0007669"/>
    <property type="project" value="UniProtKB-KW"/>
</dbReference>
<dbReference type="EMBL" id="CP001944">
    <property type="protein sequence ID" value="ADM11184.1"/>
    <property type="molecule type" value="Genomic_DNA"/>
</dbReference>
<dbReference type="PANTHER" id="PTHR11239:SF12">
    <property type="entry name" value="DNA-DIRECTED RNA POLYMERASE III SUBUNIT RPC10"/>
    <property type="match status" value="1"/>
</dbReference>
<dbReference type="Pfam" id="PF01096">
    <property type="entry name" value="Zn_ribbon_TFIIS"/>
    <property type="match status" value="1"/>
</dbReference>
<comment type="subcellular location">
    <subcellularLocation>
        <location evidence="4">Nucleus</location>
    </subcellularLocation>
</comment>
<dbReference type="GO" id="GO:0003899">
    <property type="term" value="F:DNA-directed RNA polymerase activity"/>
    <property type="evidence" value="ECO:0007669"/>
    <property type="project" value="InterPro"/>
</dbReference>
<feature type="binding site" evidence="5">
    <location>
        <position position="24"/>
    </location>
    <ligand>
        <name>Zn(2+)</name>
        <dbReference type="ChEBI" id="CHEBI:29105"/>
        <label>1</label>
    </ligand>
</feature>
<keyword evidence="1 5" id="KW-0479">Metal-binding</keyword>
<feature type="binding site" evidence="5">
    <location>
        <position position="68"/>
    </location>
    <ligand>
        <name>Zn(2+)</name>
        <dbReference type="ChEBI" id="CHEBI:29105"/>
        <label>2</label>
    </ligand>
</feature>
<feature type="domain" description="TFIIS-type" evidence="7">
    <location>
        <begin position="60"/>
        <end position="103"/>
    </location>
</feature>
<dbReference type="GeneID" id="9698873"/>
<evidence type="ECO:0000313" key="8">
    <source>
        <dbReference type="EMBL" id="ADM11184.1"/>
    </source>
</evidence>
<dbReference type="InterPro" id="IPR012164">
    <property type="entry name" value="Rpa12/Rpb9/Rpc10/TFS"/>
</dbReference>
<dbReference type="AlphaFoldDB" id="E0S649"/>
<dbReference type="PIRSF" id="PIRSF005586">
    <property type="entry name" value="RNApol_RpoM"/>
    <property type="match status" value="1"/>
</dbReference>
<evidence type="ECO:0000256" key="1">
    <source>
        <dbReference type="ARBA" id="ARBA00022723"/>
    </source>
</evidence>
<dbReference type="HOGENOM" id="CLU_093932_3_0_1"/>
<feature type="binding site" evidence="5">
    <location>
        <position position="95"/>
    </location>
    <ligand>
        <name>Zn(2+)</name>
        <dbReference type="ChEBI" id="CHEBI:29105"/>
        <label>2</label>
    </ligand>
</feature>
<dbReference type="GO" id="GO:0006386">
    <property type="term" value="P:termination of RNA polymerase III transcription"/>
    <property type="evidence" value="ECO:0007669"/>
    <property type="project" value="TreeGrafter"/>
</dbReference>
<feature type="binding site" evidence="5">
    <location>
        <position position="98"/>
    </location>
    <ligand>
        <name>Zn(2+)</name>
        <dbReference type="ChEBI" id="CHEBI:29105"/>
        <label>2</label>
    </ligand>
</feature>
<reference evidence="8 9" key="2">
    <citation type="journal article" date="2012" name="Proc. Natl. Acad. Sci. U.S.A.">
        <title>Gain and loss of multiple functionally related, horizontally transferred genes in the reduced genomes of two microsporidian parasites.</title>
        <authorList>
            <person name="Pombert J.-F."/>
            <person name="Selman M."/>
            <person name="Burki F."/>
            <person name="Bardell F.T."/>
            <person name="Farinelli L."/>
            <person name="Solter L.F."/>
            <person name="Whitman D.W."/>
            <person name="Weiss L.M."/>
            <person name="Corradi N."/>
            <person name="Keeling P.J."/>
        </authorList>
    </citation>
    <scope>NUCLEOTIDE SEQUENCE [LARGE SCALE GENOMIC DNA]</scope>
    <source>
        <strain evidence="8 9">ATCC 50506</strain>
    </source>
</reference>
<evidence type="ECO:0000256" key="3">
    <source>
        <dbReference type="ARBA" id="ARBA00022833"/>
    </source>
</evidence>
<evidence type="ECO:0000313" key="9">
    <source>
        <dbReference type="Proteomes" id="UP000002313"/>
    </source>
</evidence>
<dbReference type="KEGG" id="ein:Eint_030400"/>
<feature type="binding site" evidence="5">
    <location>
        <position position="7"/>
    </location>
    <ligand>
        <name>Zn(2+)</name>
        <dbReference type="ChEBI" id="CHEBI:29105"/>
        <label>1</label>
    </ligand>
</feature>
<evidence type="ECO:0000256" key="6">
    <source>
        <dbReference type="PIRSR" id="PIRSR005586-2"/>
    </source>
</evidence>